<dbReference type="OrthoDB" id="6436542at2759"/>
<gene>
    <name evidence="12" type="primary">TY3B-G_418</name>
    <name evidence="12" type="ORF">AVEN_131830_1</name>
</gene>
<feature type="domain" description="Reverse transcriptase" evidence="10">
    <location>
        <begin position="109"/>
        <end position="285"/>
    </location>
</feature>
<feature type="domain" description="Integrase catalytic" evidence="11">
    <location>
        <begin position="624"/>
        <end position="797"/>
    </location>
</feature>
<dbReference type="GO" id="GO:0006508">
    <property type="term" value="P:proteolysis"/>
    <property type="evidence" value="ECO:0007669"/>
    <property type="project" value="UniProtKB-KW"/>
</dbReference>
<dbReference type="Pfam" id="PF17921">
    <property type="entry name" value="Integrase_H2C2"/>
    <property type="match status" value="1"/>
</dbReference>
<evidence type="ECO:0000313" key="13">
    <source>
        <dbReference type="Proteomes" id="UP000499080"/>
    </source>
</evidence>
<keyword evidence="3" id="KW-0808">Transferase</keyword>
<dbReference type="GO" id="GO:0003676">
    <property type="term" value="F:nucleic acid binding"/>
    <property type="evidence" value="ECO:0007669"/>
    <property type="project" value="InterPro"/>
</dbReference>
<protein>
    <recommendedName>
        <fullName evidence="1">RNA-directed DNA polymerase</fullName>
        <ecNumber evidence="1">2.7.7.49</ecNumber>
    </recommendedName>
</protein>
<evidence type="ECO:0000256" key="9">
    <source>
        <dbReference type="ARBA" id="ARBA00023268"/>
    </source>
</evidence>
<dbReference type="Gene3D" id="1.10.340.70">
    <property type="match status" value="1"/>
</dbReference>
<dbReference type="GO" id="GO:0008233">
    <property type="term" value="F:peptidase activity"/>
    <property type="evidence" value="ECO:0007669"/>
    <property type="project" value="UniProtKB-KW"/>
</dbReference>
<evidence type="ECO:0000256" key="8">
    <source>
        <dbReference type="ARBA" id="ARBA00022918"/>
    </source>
</evidence>
<sequence length="903" mass="103984">LKRKFQWPFILASVSKPILGADFLEHYSLLVDIKRKKLLDGTSAVGLEKPISANESMYVATVQGDSPYVKLLLKFSDITKPSQPKPAFHVKHNTEHHIETRGPPVFSKALRLDPEKLQAAKCEFQYMVPKKDDWRPCGDYKRLNNQAIPDRFPIPHVHDFAHNLFNKKIFLTIDLVRAYHQIPVAAADVPKTAVITPFGLFEFLFMPFGLCNAAQTFQRFMYEIVGDLDYCFVHLDGVLIASTDESEHLKHLEEVFRRFQKYGLVVNTEKCVFGQLSVKFLGYLISEKGIEPLPDRVKAINDFKQPKTIKDLRRFLALLNFYRRFLKNVAHEQSLLSDYLKGAKKNDTRLINWTEEAKLAFESCKNSLAMSTLLVYPSPDARLSLTCDASDRALGSVLSQEENGEWKPLAFFSRKLTPAEQRYSELLAVYASVRHFSYMLEGRNFTIYTDHKPLIYAFTQKHEKCSPRQIRHLDWIGQFSTDIRHISGSLNVVADSLSRISEIEMPSPIDYKEFAKVQLSDEEFQLLNSCTNSLKFQLLKVPGMDTELFCDISTGRCRPFVPKEFRRRIFETLHNLSHPGVKATVKLVGDRFLWPGYKKQVAEWTRCCVPCQRGKIQRHRVSPLGTYPVPRHRFDHVHIDLVRPLPPSRGYTYALTCMDRFSRWHEVIPLKDIKAETVAFEFYANWIARFGVPERLTYDQGRQFESRLFREFSRLLGVKVVHKTTPYHPQANGSVERLHRQLKSAIRAHATERWTVVLPSILLGIRASVKEPLNCSVAEMVYGTPITLPGELFTANKTLSTNDFLASLQQRMSSLRPIPMSQHCRRKIFVHKELNNCSHVFLRQDRLTKSLVPPYSGPHLVVSRTSKHFTIQVGSRQQTISIDRLKPAFQLAEIQPFRVSFSI</sequence>
<evidence type="ECO:0000313" key="12">
    <source>
        <dbReference type="EMBL" id="GBM13735.1"/>
    </source>
</evidence>
<evidence type="ECO:0000256" key="7">
    <source>
        <dbReference type="ARBA" id="ARBA00022801"/>
    </source>
</evidence>
<keyword evidence="7" id="KW-0378">Hydrolase</keyword>
<dbReference type="InterPro" id="IPR000477">
    <property type="entry name" value="RT_dom"/>
</dbReference>
<keyword evidence="2" id="KW-0645">Protease</keyword>
<dbReference type="Pfam" id="PF17919">
    <property type="entry name" value="RT_RNaseH_2"/>
    <property type="match status" value="1"/>
</dbReference>
<dbReference type="Pfam" id="PF00665">
    <property type="entry name" value="rve"/>
    <property type="match status" value="1"/>
</dbReference>
<dbReference type="SUPFAM" id="SSF53098">
    <property type="entry name" value="Ribonuclease H-like"/>
    <property type="match status" value="1"/>
</dbReference>
<evidence type="ECO:0000259" key="10">
    <source>
        <dbReference type="PROSITE" id="PS50878"/>
    </source>
</evidence>
<proteinExistence type="predicted"/>
<dbReference type="InterPro" id="IPR036397">
    <property type="entry name" value="RNaseH_sf"/>
</dbReference>
<reference evidence="12 13" key="1">
    <citation type="journal article" date="2019" name="Sci. Rep.">
        <title>Orb-weaving spider Araneus ventricosus genome elucidates the spidroin gene catalogue.</title>
        <authorList>
            <person name="Kono N."/>
            <person name="Nakamura H."/>
            <person name="Ohtoshi R."/>
            <person name="Moran D.A.P."/>
            <person name="Shinohara A."/>
            <person name="Yoshida Y."/>
            <person name="Fujiwara M."/>
            <person name="Mori M."/>
            <person name="Tomita M."/>
            <person name="Arakawa K."/>
        </authorList>
    </citation>
    <scope>NUCLEOTIDE SEQUENCE [LARGE SCALE GENOMIC DNA]</scope>
</reference>
<dbReference type="InterPro" id="IPR012337">
    <property type="entry name" value="RNaseH-like_sf"/>
</dbReference>
<name>A0A4Y2DDX7_ARAVE</name>
<keyword evidence="8" id="KW-0695">RNA-directed DNA polymerase</keyword>
<dbReference type="SUPFAM" id="SSF56672">
    <property type="entry name" value="DNA/RNA polymerases"/>
    <property type="match status" value="1"/>
</dbReference>
<keyword evidence="4" id="KW-0548">Nucleotidyltransferase</keyword>
<comment type="caution">
    <text evidence="12">The sequence shown here is derived from an EMBL/GenBank/DDBJ whole genome shotgun (WGS) entry which is preliminary data.</text>
</comment>
<dbReference type="Proteomes" id="UP000499080">
    <property type="component" value="Unassembled WGS sequence"/>
</dbReference>
<dbReference type="CDD" id="cd09274">
    <property type="entry name" value="RNase_HI_RT_Ty3"/>
    <property type="match status" value="1"/>
</dbReference>
<dbReference type="InterPro" id="IPR001584">
    <property type="entry name" value="Integrase_cat-core"/>
</dbReference>
<dbReference type="FunFam" id="3.30.420.10:FF:000032">
    <property type="entry name" value="Retrovirus-related Pol polyprotein from transposon 297-like Protein"/>
    <property type="match status" value="1"/>
</dbReference>
<evidence type="ECO:0000256" key="6">
    <source>
        <dbReference type="ARBA" id="ARBA00022759"/>
    </source>
</evidence>
<evidence type="ECO:0000256" key="5">
    <source>
        <dbReference type="ARBA" id="ARBA00022722"/>
    </source>
</evidence>
<keyword evidence="6" id="KW-0255">Endonuclease</keyword>
<dbReference type="InterPro" id="IPR043128">
    <property type="entry name" value="Rev_trsase/Diguanyl_cyclase"/>
</dbReference>
<feature type="non-terminal residue" evidence="12">
    <location>
        <position position="1"/>
    </location>
</feature>
<dbReference type="Gene3D" id="3.10.10.10">
    <property type="entry name" value="HIV Type 1 Reverse Transcriptase, subunit A, domain 1"/>
    <property type="match status" value="1"/>
</dbReference>
<dbReference type="AlphaFoldDB" id="A0A4Y2DDX7"/>
<keyword evidence="13" id="KW-1185">Reference proteome</keyword>
<dbReference type="InterPro" id="IPR041577">
    <property type="entry name" value="RT_RNaseH_2"/>
</dbReference>
<dbReference type="GO" id="GO:0042575">
    <property type="term" value="C:DNA polymerase complex"/>
    <property type="evidence" value="ECO:0007669"/>
    <property type="project" value="UniProtKB-ARBA"/>
</dbReference>
<dbReference type="PROSITE" id="PS50994">
    <property type="entry name" value="INTEGRASE"/>
    <property type="match status" value="1"/>
</dbReference>
<dbReference type="Gene3D" id="3.30.420.10">
    <property type="entry name" value="Ribonuclease H-like superfamily/Ribonuclease H"/>
    <property type="match status" value="1"/>
</dbReference>
<dbReference type="Gene3D" id="3.30.70.270">
    <property type="match status" value="2"/>
</dbReference>
<keyword evidence="9" id="KW-0511">Multifunctional enzyme</keyword>
<evidence type="ECO:0000256" key="1">
    <source>
        <dbReference type="ARBA" id="ARBA00012493"/>
    </source>
</evidence>
<dbReference type="EMBL" id="BGPR01166090">
    <property type="protein sequence ID" value="GBM13735.1"/>
    <property type="molecule type" value="Genomic_DNA"/>
</dbReference>
<dbReference type="InterPro" id="IPR043502">
    <property type="entry name" value="DNA/RNA_pol_sf"/>
</dbReference>
<dbReference type="FunFam" id="3.10.10.10:FF:000007">
    <property type="entry name" value="Retrovirus-related Pol polyprotein from transposon 17.6-like Protein"/>
    <property type="match status" value="1"/>
</dbReference>
<dbReference type="PANTHER" id="PTHR37984:SF5">
    <property type="entry name" value="PROTEIN NYNRIN-LIKE"/>
    <property type="match status" value="1"/>
</dbReference>
<dbReference type="GO" id="GO:0003964">
    <property type="term" value="F:RNA-directed DNA polymerase activity"/>
    <property type="evidence" value="ECO:0007669"/>
    <property type="project" value="UniProtKB-KW"/>
</dbReference>
<evidence type="ECO:0000259" key="11">
    <source>
        <dbReference type="PROSITE" id="PS50994"/>
    </source>
</evidence>
<accession>A0A4Y2DDX7</accession>
<dbReference type="CDD" id="cd01647">
    <property type="entry name" value="RT_LTR"/>
    <property type="match status" value="1"/>
</dbReference>
<dbReference type="InterPro" id="IPR041588">
    <property type="entry name" value="Integrase_H2C2"/>
</dbReference>
<dbReference type="GO" id="GO:0004519">
    <property type="term" value="F:endonuclease activity"/>
    <property type="evidence" value="ECO:0007669"/>
    <property type="project" value="UniProtKB-KW"/>
</dbReference>
<dbReference type="Pfam" id="PF00078">
    <property type="entry name" value="RVT_1"/>
    <property type="match status" value="1"/>
</dbReference>
<dbReference type="EC" id="2.7.7.49" evidence="1"/>
<evidence type="ECO:0000256" key="4">
    <source>
        <dbReference type="ARBA" id="ARBA00022695"/>
    </source>
</evidence>
<evidence type="ECO:0000256" key="3">
    <source>
        <dbReference type="ARBA" id="ARBA00022679"/>
    </source>
</evidence>
<keyword evidence="5" id="KW-0540">Nuclease</keyword>
<organism evidence="12 13">
    <name type="scientific">Araneus ventricosus</name>
    <name type="common">Orbweaver spider</name>
    <name type="synonym">Epeira ventricosa</name>
    <dbReference type="NCBI Taxonomy" id="182803"/>
    <lineage>
        <taxon>Eukaryota</taxon>
        <taxon>Metazoa</taxon>
        <taxon>Ecdysozoa</taxon>
        <taxon>Arthropoda</taxon>
        <taxon>Chelicerata</taxon>
        <taxon>Arachnida</taxon>
        <taxon>Araneae</taxon>
        <taxon>Araneomorphae</taxon>
        <taxon>Entelegynae</taxon>
        <taxon>Araneoidea</taxon>
        <taxon>Araneidae</taxon>
        <taxon>Araneus</taxon>
    </lineage>
</organism>
<evidence type="ECO:0000256" key="2">
    <source>
        <dbReference type="ARBA" id="ARBA00022670"/>
    </source>
</evidence>
<dbReference type="InterPro" id="IPR050951">
    <property type="entry name" value="Retrovirus_Pol_polyprotein"/>
</dbReference>
<dbReference type="GO" id="GO:0015074">
    <property type="term" value="P:DNA integration"/>
    <property type="evidence" value="ECO:0007669"/>
    <property type="project" value="InterPro"/>
</dbReference>
<dbReference type="FunFam" id="3.10.20.370:FF:000001">
    <property type="entry name" value="Retrovirus-related Pol polyprotein from transposon 17.6-like protein"/>
    <property type="match status" value="1"/>
</dbReference>
<dbReference type="PROSITE" id="PS50878">
    <property type="entry name" value="RT_POL"/>
    <property type="match status" value="1"/>
</dbReference>
<dbReference type="PANTHER" id="PTHR37984">
    <property type="entry name" value="PROTEIN CBG26694"/>
    <property type="match status" value="1"/>
</dbReference>